<evidence type="ECO:0000256" key="3">
    <source>
        <dbReference type="ARBA" id="ARBA00022801"/>
    </source>
</evidence>
<keyword evidence="6" id="KW-0472">Membrane</keyword>
<dbReference type="Gene3D" id="2.170.300.10">
    <property type="entry name" value="Tie2 ligand-binding domain superfamily"/>
    <property type="match status" value="1"/>
</dbReference>
<evidence type="ECO:0000256" key="4">
    <source>
        <dbReference type="ARBA" id="ARBA00022912"/>
    </source>
</evidence>
<feature type="domain" description="Tyrosine specific protein phosphatases" evidence="8">
    <location>
        <begin position="731"/>
        <end position="811"/>
    </location>
</feature>
<dbReference type="PROSITE" id="PS00383">
    <property type="entry name" value="TYR_PHOSPHATASE_1"/>
    <property type="match status" value="1"/>
</dbReference>
<dbReference type="PROSITE" id="PS50055">
    <property type="entry name" value="TYR_PHOSPHATASE_PTP"/>
    <property type="match status" value="2"/>
</dbReference>
<accession>A0A8S3TWR7</accession>
<keyword evidence="6" id="KW-0812">Transmembrane</keyword>
<evidence type="ECO:0000313" key="9">
    <source>
        <dbReference type="EMBL" id="CAG2238091.1"/>
    </source>
</evidence>
<evidence type="ECO:0000259" key="8">
    <source>
        <dbReference type="PROSITE" id="PS50056"/>
    </source>
</evidence>
<dbReference type="InterPro" id="IPR008979">
    <property type="entry name" value="Galactose-bd-like_sf"/>
</dbReference>
<dbReference type="SMART" id="SM00194">
    <property type="entry name" value="PTPc"/>
    <property type="match status" value="2"/>
</dbReference>
<proteinExistence type="inferred from homology"/>
<dbReference type="InterPro" id="IPR016130">
    <property type="entry name" value="Tyr_Pase_AS"/>
</dbReference>
<dbReference type="SUPFAM" id="SSF49785">
    <property type="entry name" value="Galactose-binding domain-like"/>
    <property type="match status" value="1"/>
</dbReference>
<dbReference type="CDD" id="cd00047">
    <property type="entry name" value="PTPc"/>
    <property type="match status" value="2"/>
</dbReference>
<dbReference type="InterPro" id="IPR029021">
    <property type="entry name" value="Prot-tyrosine_phosphatase-like"/>
</dbReference>
<keyword evidence="4" id="KW-0904">Protein phosphatase</keyword>
<dbReference type="SMART" id="SM00404">
    <property type="entry name" value="PTPc_motif"/>
    <property type="match status" value="2"/>
</dbReference>
<dbReference type="PANTHER" id="PTHR19134">
    <property type="entry name" value="RECEPTOR-TYPE TYROSINE-PROTEIN PHOSPHATASE"/>
    <property type="match status" value="1"/>
</dbReference>
<dbReference type="PANTHER" id="PTHR19134:SF562">
    <property type="entry name" value="PROTEIN-TYROSINE-PHOSPHATASE"/>
    <property type="match status" value="1"/>
</dbReference>
<feature type="transmembrane region" description="Helical" evidence="6">
    <location>
        <begin position="422"/>
        <end position="444"/>
    </location>
</feature>
<dbReference type="FunFam" id="3.90.190.10:FF:000102">
    <property type="entry name" value="Receptor-type tyrosine-protein phosphatase"/>
    <property type="match status" value="1"/>
</dbReference>
<dbReference type="Pfam" id="PF00102">
    <property type="entry name" value="Y_phosphatase"/>
    <property type="match status" value="2"/>
</dbReference>
<dbReference type="EC" id="3.1.3.48" evidence="2"/>
<dbReference type="Proteomes" id="UP000683360">
    <property type="component" value="Unassembled WGS sequence"/>
</dbReference>
<evidence type="ECO:0000256" key="5">
    <source>
        <dbReference type="ARBA" id="ARBA00051722"/>
    </source>
</evidence>
<keyword evidence="3" id="KW-0378">Hydrolase</keyword>
<name>A0A8S3TWR7_MYTED</name>
<feature type="domain" description="Tyrosine specific protein phosphatases" evidence="8">
    <location>
        <begin position="1021"/>
        <end position="1095"/>
    </location>
</feature>
<comment type="similarity">
    <text evidence="1">Belongs to the protein-tyrosine phosphatase family.</text>
</comment>
<comment type="catalytic activity">
    <reaction evidence="5">
        <text>O-phospho-L-tyrosyl-[protein] + H2O = L-tyrosyl-[protein] + phosphate</text>
        <dbReference type="Rhea" id="RHEA:10684"/>
        <dbReference type="Rhea" id="RHEA-COMP:10136"/>
        <dbReference type="Rhea" id="RHEA-COMP:20101"/>
        <dbReference type="ChEBI" id="CHEBI:15377"/>
        <dbReference type="ChEBI" id="CHEBI:43474"/>
        <dbReference type="ChEBI" id="CHEBI:46858"/>
        <dbReference type="ChEBI" id="CHEBI:61978"/>
        <dbReference type="EC" id="3.1.3.48"/>
    </reaction>
</comment>
<dbReference type="Gene3D" id="3.90.190.10">
    <property type="entry name" value="Protein tyrosine phosphatase superfamily"/>
    <property type="match status" value="2"/>
</dbReference>
<dbReference type="GO" id="GO:0008045">
    <property type="term" value="P:motor neuron axon guidance"/>
    <property type="evidence" value="ECO:0007669"/>
    <property type="project" value="TreeGrafter"/>
</dbReference>
<sequence>MSCPIKCTHKQCYPGNGLCVWGCDSLYCLNDQCDASTSVCTTGCIIGRAGKFCSHYNVAYNGTAKQIPLDVKAHYAIDGKRDTCITFTATEQTSYLQIDVRSISLITAIYITLGDINLLVGNHIIHCSNTSDSWTNGIELFNGQQLNKDLDVFGFCRYVIYVPPIGTENSKIDLCEMEIGGCSNKTYGLNCQTSCSKNCKGPCHLLTGDCLFGCLDGFRGKTCGEACSHGFFGGHCRRNCSKHCVIPPCDHVTGVCNGGCTKGWEGLNCTKECSNGRFGFDCSESCDGCIDNACSRIDGLCVHANRCKPGYEYGRYCNKTCEDWRFGINCNKRCNCFKSPCDKLTGSCSDGCEIGWQTDSCDEECSTGSYGWGCGTFCDGCLNITCDKVDGNCTLGCADGFFGHKCNSKVYQEPAPTNPGPAIGGAISAAIMVIIIAVIAFIIFRRRSPSKHGRYSENGPQSNLYANPEREQHINKGCVSDADDLYVSVRTSRRASISEITTEIYVENNSDDESNVYNNIASVQSVNNYKILVGDLKKVINEKKRNEGFKKEYEILPKGPVHPHNEGSKEENKLKNRFLTTWPYDHSRVVLEGDTKHDYINASYIASYYNEKAYIASQGIHIFLDICSFKRSKKNSVRDFWHMIWQEQVGKIVMVTQLEENRRKKCEQYWPHAVNKSMVIENYRLTLKNETHHTVYVYRLIAVYDNTTQRERNIHHFHFIQWPDHGVPDSINLVNFYRKVVREQHDQCGQHDQNGPMVVHCSAGIGRTGTLIAVDALYEHGKKVGSVDVMEYVQMMKKDRMNMIQTHEQYEVVFEALLELFTVPDTSIPKNNFCGYIEKQENKRLPQNQTMYRQEFQKLQSLKPSYKPAEYRSARSRENIHKNSSKNVYPHDNYRPYLMSFGKTRNDYINAVIVPGYSAESKFLVTQCPLVETVVDFWTMVYDHGSKIVVMLDLANKNAALWIDEKENLECEQFSVVKDKSSLQSELKLSLNHKKNKERQSITVFTATKWTANTDVPSSPEYMLELIQRVIDCWEINKGPITVVCSDGCSKSGLFVALRLALEKMQMDDEVDMFQVVRAIQIRRPEFLPEFDQYEYCYKCIKSLLEEESRDSLYANYK</sequence>
<dbReference type="InterPro" id="IPR000242">
    <property type="entry name" value="PTP_cat"/>
</dbReference>
<dbReference type="InterPro" id="IPR000387">
    <property type="entry name" value="Tyr_Pase_dom"/>
</dbReference>
<evidence type="ECO:0000313" key="10">
    <source>
        <dbReference type="Proteomes" id="UP000683360"/>
    </source>
</evidence>
<dbReference type="PRINTS" id="PR00700">
    <property type="entry name" value="PRTYPHPHTASE"/>
</dbReference>
<dbReference type="InterPro" id="IPR003595">
    <property type="entry name" value="Tyr_Pase_cat"/>
</dbReference>
<evidence type="ECO:0000256" key="2">
    <source>
        <dbReference type="ARBA" id="ARBA00013064"/>
    </source>
</evidence>
<evidence type="ECO:0000256" key="6">
    <source>
        <dbReference type="SAM" id="Phobius"/>
    </source>
</evidence>
<keyword evidence="10" id="KW-1185">Reference proteome</keyword>
<dbReference type="GO" id="GO:0004725">
    <property type="term" value="F:protein tyrosine phosphatase activity"/>
    <property type="evidence" value="ECO:0007669"/>
    <property type="project" value="UniProtKB-EC"/>
</dbReference>
<comment type="caution">
    <text evidence="9">The sequence shown here is derived from an EMBL/GenBank/DDBJ whole genome shotgun (WGS) entry which is preliminary data.</text>
</comment>
<dbReference type="Gene3D" id="2.60.120.260">
    <property type="entry name" value="Galactose-binding domain-like"/>
    <property type="match status" value="1"/>
</dbReference>
<keyword evidence="6" id="KW-1133">Transmembrane helix</keyword>
<evidence type="ECO:0000259" key="7">
    <source>
        <dbReference type="PROSITE" id="PS50055"/>
    </source>
</evidence>
<evidence type="ECO:0000256" key="1">
    <source>
        <dbReference type="ARBA" id="ARBA00009580"/>
    </source>
</evidence>
<gene>
    <name evidence="9" type="ORF">MEDL_50515</name>
</gene>
<dbReference type="OrthoDB" id="9979034at2759"/>
<protein>
    <recommendedName>
        <fullName evidence="2">protein-tyrosine-phosphatase</fullName>
        <ecNumber evidence="2">3.1.3.48</ecNumber>
    </recommendedName>
</protein>
<dbReference type="PROSITE" id="PS50056">
    <property type="entry name" value="TYR_PHOSPHATASE_2"/>
    <property type="match status" value="2"/>
</dbReference>
<organism evidence="9 10">
    <name type="scientific">Mytilus edulis</name>
    <name type="common">Blue mussel</name>
    <dbReference type="NCBI Taxonomy" id="6550"/>
    <lineage>
        <taxon>Eukaryota</taxon>
        <taxon>Metazoa</taxon>
        <taxon>Spiralia</taxon>
        <taxon>Lophotrochozoa</taxon>
        <taxon>Mollusca</taxon>
        <taxon>Bivalvia</taxon>
        <taxon>Autobranchia</taxon>
        <taxon>Pteriomorphia</taxon>
        <taxon>Mytilida</taxon>
        <taxon>Mytiloidea</taxon>
        <taxon>Mytilidae</taxon>
        <taxon>Mytilinae</taxon>
        <taxon>Mytilus</taxon>
    </lineage>
</organism>
<dbReference type="EMBL" id="CAJPWZ010002413">
    <property type="protein sequence ID" value="CAG2238091.1"/>
    <property type="molecule type" value="Genomic_DNA"/>
</dbReference>
<feature type="domain" description="Tyrosine-protein phosphatase" evidence="7">
    <location>
        <begin position="549"/>
        <end position="820"/>
    </location>
</feature>
<feature type="domain" description="Tyrosine-protein phosphatase" evidence="7">
    <location>
        <begin position="852"/>
        <end position="1104"/>
    </location>
</feature>
<dbReference type="AlphaFoldDB" id="A0A8S3TWR7"/>
<reference evidence="9" key="1">
    <citation type="submission" date="2021-03" db="EMBL/GenBank/DDBJ databases">
        <authorList>
            <person name="Bekaert M."/>
        </authorList>
    </citation>
    <scope>NUCLEOTIDE SEQUENCE</scope>
</reference>
<dbReference type="SUPFAM" id="SSF52799">
    <property type="entry name" value="(Phosphotyrosine protein) phosphatases II"/>
    <property type="match status" value="2"/>
</dbReference>
<dbReference type="InterPro" id="IPR050348">
    <property type="entry name" value="Protein-Tyr_Phosphatase"/>
</dbReference>